<keyword evidence="3" id="KW-0812">Transmembrane</keyword>
<dbReference type="PANTHER" id="PTHR43014:SF2">
    <property type="entry name" value="MERCURIC REDUCTASE"/>
    <property type="match status" value="1"/>
</dbReference>
<feature type="transmembrane region" description="Helical" evidence="3">
    <location>
        <begin position="1564"/>
        <end position="1587"/>
    </location>
</feature>
<evidence type="ECO:0000313" key="5">
    <source>
        <dbReference type="EMBL" id="OLQ06631.1"/>
    </source>
</evidence>
<dbReference type="SUPFAM" id="SSF55424">
    <property type="entry name" value="FAD/NAD-linked reductases, dimerisation (C-terminal) domain"/>
    <property type="match status" value="1"/>
</dbReference>
<feature type="transmembrane region" description="Helical" evidence="3">
    <location>
        <begin position="1763"/>
        <end position="1786"/>
    </location>
</feature>
<feature type="region of interest" description="Disordered" evidence="2">
    <location>
        <begin position="601"/>
        <end position="621"/>
    </location>
</feature>
<feature type="region of interest" description="Disordered" evidence="2">
    <location>
        <begin position="2947"/>
        <end position="2967"/>
    </location>
</feature>
<dbReference type="Pfam" id="PF02852">
    <property type="entry name" value="Pyr_redox_dim"/>
    <property type="match status" value="1"/>
</dbReference>
<dbReference type="Gene3D" id="3.30.390.30">
    <property type="match status" value="1"/>
</dbReference>
<dbReference type="PANTHER" id="PTHR43014">
    <property type="entry name" value="MERCURIC REDUCTASE"/>
    <property type="match status" value="1"/>
</dbReference>
<dbReference type="Gene3D" id="3.30.1370.210">
    <property type="match status" value="1"/>
</dbReference>
<dbReference type="InterPro" id="IPR016156">
    <property type="entry name" value="FAD/NAD-linked_Rdtase_dimer_sf"/>
</dbReference>
<dbReference type="Pfam" id="PF00070">
    <property type="entry name" value="Pyr_redox"/>
    <property type="match status" value="1"/>
</dbReference>
<dbReference type="InterPro" id="IPR036770">
    <property type="entry name" value="Ankyrin_rpt-contain_sf"/>
</dbReference>
<dbReference type="Pfam" id="PF16113">
    <property type="entry name" value="ECH_2"/>
    <property type="match status" value="1"/>
</dbReference>
<name>A0A1Q9EGW4_SYMMI</name>
<evidence type="ECO:0000259" key="4">
    <source>
        <dbReference type="PROSITE" id="PS50103"/>
    </source>
</evidence>
<keyword evidence="1" id="KW-0862">Zinc</keyword>
<dbReference type="PROSITE" id="PS50103">
    <property type="entry name" value="ZF_C3H1"/>
    <property type="match status" value="2"/>
</dbReference>
<dbReference type="GO" id="GO:0003955">
    <property type="term" value="F:NAD(P)H dehydrogenase (quinone) activity"/>
    <property type="evidence" value="ECO:0007669"/>
    <property type="project" value="TreeGrafter"/>
</dbReference>
<feature type="transmembrane region" description="Helical" evidence="3">
    <location>
        <begin position="1653"/>
        <end position="1673"/>
    </location>
</feature>
<feature type="domain" description="C3H1-type" evidence="4">
    <location>
        <begin position="737"/>
        <end position="763"/>
    </location>
</feature>
<keyword evidence="6" id="KW-1185">Reference proteome</keyword>
<keyword evidence="5" id="KW-0378">Hydrolase</keyword>
<dbReference type="OrthoDB" id="361797at2759"/>
<dbReference type="Gene3D" id="3.50.50.60">
    <property type="entry name" value="FAD/NAD(P)-binding domain"/>
    <property type="match status" value="1"/>
</dbReference>
<dbReference type="SUPFAM" id="SSF52096">
    <property type="entry name" value="ClpP/crotonase"/>
    <property type="match status" value="1"/>
</dbReference>
<dbReference type="InterPro" id="IPR039648">
    <property type="entry name" value="DHPH_N"/>
</dbReference>
<feature type="transmembrane region" description="Helical" evidence="3">
    <location>
        <begin position="1599"/>
        <end position="1617"/>
    </location>
</feature>
<dbReference type="GO" id="GO:0050660">
    <property type="term" value="F:flavin adenine dinucleotide binding"/>
    <property type="evidence" value="ECO:0007669"/>
    <property type="project" value="TreeGrafter"/>
</dbReference>
<dbReference type="InterPro" id="IPR000571">
    <property type="entry name" value="Znf_CCCH"/>
</dbReference>
<dbReference type="SUPFAM" id="SSF51905">
    <property type="entry name" value="FAD/NAD(P)-binding domain"/>
    <property type="match status" value="1"/>
</dbReference>
<organism evidence="5 6">
    <name type="scientific">Symbiodinium microadriaticum</name>
    <name type="common">Dinoflagellate</name>
    <name type="synonym">Zooxanthella microadriatica</name>
    <dbReference type="NCBI Taxonomy" id="2951"/>
    <lineage>
        <taxon>Eukaryota</taxon>
        <taxon>Sar</taxon>
        <taxon>Alveolata</taxon>
        <taxon>Dinophyceae</taxon>
        <taxon>Suessiales</taxon>
        <taxon>Symbiodiniaceae</taxon>
        <taxon>Symbiodinium</taxon>
    </lineage>
</organism>
<keyword evidence="3" id="KW-1133">Transmembrane helix</keyword>
<keyword evidence="3" id="KW-0472">Membrane</keyword>
<feature type="compositionally biased region" description="Polar residues" evidence="2">
    <location>
        <begin position="2953"/>
        <end position="2967"/>
    </location>
</feature>
<accession>A0A1Q9EGW4</accession>
<dbReference type="Gene3D" id="3.90.226.10">
    <property type="entry name" value="2-enoyl-CoA Hydratase, Chain A, domain 1"/>
    <property type="match status" value="1"/>
</dbReference>
<dbReference type="InterPro" id="IPR029045">
    <property type="entry name" value="ClpP/crotonase-like_dom_sf"/>
</dbReference>
<feature type="compositionally biased region" description="Low complexity" evidence="2">
    <location>
        <begin position="120"/>
        <end position="130"/>
    </location>
</feature>
<feature type="region of interest" description="Disordered" evidence="2">
    <location>
        <begin position="2124"/>
        <end position="2148"/>
    </location>
</feature>
<feature type="region of interest" description="Disordered" evidence="2">
    <location>
        <begin position="1298"/>
        <end position="1319"/>
    </location>
</feature>
<sequence>MDVVMVVAWLHWPTDGLVAWIGSRNIPGKGLSDLSEEKLMPKAAIDSVTMSMLAGASDGATAPAQPKAPVLAKAAPPAAAPSAAGPPAVAPSLAASLDALGAATMAASAPSKLPIPMPTMPSTSSTASVASTNSFGPAASFHPGAGAQFPPAPAAAGATVIPVRPQHGDLSAAGLSHGGSLPSFLGSAALAGPCGLPELGAQPKAPVMPPSSLQPEQELQARVQAMAAGKLSAIEAVAGIQAPPDPGSRASPPVPMPTLPQLDSLAGAAAGDAQNVFGHRKSRCIMGVVASFIYGRPLPNSGRHLYMADNHNTQDKLEFLCCPEVSGCNIRLFDEGNHCGGDLKYTVRRSVSYSPSVPRFVVEVREKGVPRPAVVGRMEKLDTILRAKSGEFLSIQLWKIVCSGLQWTDKRKRRVMPSDSDAFVMHVAIANQAKIDFMDDTDDIVLALETERWSQCLSTDNPSITVNKTTSKTAARLNTIKVNSNNQKVCTAKQQNFDLFEDDIRPYLGIQLEKSVVDDDDSDSEDMVATHSLNSDSIALVMLCLAWSSGTMSNDADEAAIYNTFVQAARTQSDEPGSAQMKGYPPDWSVMDVRFAHSPALPSAAGSPPASTLAAPAPAESGESQAAAQMYMLAQLAEESAQTAASAAACLNGAESDPSQVAAIAEAAQQAAARASWASSTLATCFPEPFPGQPPEDDWTTSLRTVTFQASEAAEQAAINCRLQATDLVNKMSGQTAKSKVPCKWFLLGQCRKTICEFSHDIQDLQPRPLHKKRAEECHYFQKGQCTRGTACPFAHGPEELAEITRIVSDLKTEKRFIRRDETETSVTQRLPKDSDLGDFAGVRASNEGARGRSDYVLYNPAINATHSLDTGVPGHIIDTKTRQEVTRQMMATWHDRAKALPAVSHGDGLKLDFRGSMACCMAYGTWQLGEIRPGFGAFTTPLVAPPRHTANELGREPQRRFGSKLGRVRADETCRDLQAVRAEGPIHGRTADAGPSGLPATADICEPPVWFDGDQEARIRIPPFTRGCSGSDRIVEQRGVDVHLLAVKATGNFWGTFLEASQEPTRSAVLAHGQPFVSHDSSSWLAIFSRTSLELVPLEESGLGDQGFHITLAPEMEGDALAVNLMPVPGGATQALVLFCEVRQGLGPRPHYFLTLMKLVASGNGALLFQRDDKKDVAMVHLAAPTRPCDSIDRHGGINECLPVMVVMMMRTADMTMLMTVTMLLIVVAILYDYDVDDDDNADAGSYDHGDGDRGDRVQISSEPAPITIAINDHQCQKTTIKRRIIINITGKGPKCLPSSDSIPMTEGSREEPEDVDEELRSFMEAKGAVPPRRAAGSVAAWLTLLKVIPTQNAEHTHRKLGLAAVAGFALEASSGDLALGVVLQTPSGHGAICHCSASQEHEAVSIQVTHVDTFPGLALFCDRAAVRLEPAEVDAIPQVKWRFFNIRVEQSTASLKVCAAGIFTPSMAEGYGAIAWPMPLRMRRSQSELRMPMRQVASTVNVGLVHQSSRYHSMSKTAPNDAEDDSLELSRRPQMPEDPEWDWGDRAVYAAHVFWMLKEVGWVLLIPELSLPLGAAAAGLTFAGVGLHCCRRGFAELVIELVMMIWLCTNVFWMTSEVIYDEPDVKFPWSLSPLLPENVPVYSTMEYMSSIGFFIAVATYLLGLGIITFWYVHPKYQLPASTFASFLLQSYLCSWCLKDFFWAQERFWPAMFTDLITVPMLIVNARLESGAWHNVRRNSWSWAVWAIASAVWITGELKFPGVAIFNYVAAALLFTAFVMLASSYQHYKEPSLSRTLGFERQFRQEENLEHGGVVYDSLQSAFCFVTEGCSLCQVPCHAWEEAEEVLPFCQYRTACRVHAEPKVDELVAHLVGLVQPERMDVYTFALGQLCHPDDREQRLLCSDFHTREGYRGLECLFSKKLSHWCSMNPAAYVDVLSSLRKSADFNDQFRAIRTLRQNATRLCHIGCRKVRVQVYLLSFFFPLPFHLALETEGASCPTFAHPLASLAGCVLRVARCMPRWTGTVWQVGIGPAAALDTPIRVGRGSKIMSTGERYGAEPRDDPSVQRLVANVDPHLFDIRILPCERIHSHSPAPWWLLEQRQDDEEVMWVMNLKLMNDDADAAVADDDDDDDGGDDDDDAGDDGPVVVPRKYDTCQCQSGLGVSDFPAEAVMSRMRQIRAEISEHDSVHRYTVDVGVDVFSGRARFTDSNALVLTGGETLRFRKCILGTGATAKVLGAGTIGVEIAQAMQRLGSQVTLVTGPSGRLMRKEELGASGWHVEFAFEIKRLQTSNPDVFAAGDCLPDGSRFTHAAEWQARVAVRNAMLGEEIDARRLLVPRATYTDPEVERFEMAEAKAGQGPWDLGPRWRRLGARLHSCVPQEGVSDGFASLHVGHDGKILGATIVGPNAGDHISEVTLCMQHNITADELAGTIHPYPTAAEVVRQAAQAYVRSRIFQPSNQELLRRMSEPCEFIRSECSELQRPKALNACDALMAKEEPNSSLPKLQLGHEYRAVAALSRKRQEGVPVIAFMDGITMGFGLGLACAAEFRVVTERSLLAMPECAIGISPDVGFSAMAAALPAPGLGRCMALTGWRLTGAEALAAGLATHLVPWNGLGALKEKLLRLNWEDEASKVQLAQILREETLSLDSVDAGLDDTILKVLSQTFTPATSAKEIRDRLRALSADLEVDADVKSWVEQRLSGFEKGCPMTQEVVQCLMDQADREASKEPDRHELLCRALERDYATLMRLLRAGDFYEGVRAALIDKDGAPQWMADLDSLDPSEVRSAIAPLPDSQSNRSHGPETSKHGVTAARAMLHGAAARGQTTLWLLLALAAPKICEGEQHLLCNKGFYQKEPLVMDCLGGKGRKSMILSPRAAVQGQFTWEVQKGTKDLFVEVLCEPMASSEGSAKLSAECKGEDGKALLTILGDDDDDGLLNHQVRKAHTHGAEWSWSGNPESKNGSSTLHSLDEAPSFPMYVLPVGTFLALTAMRDHDDLLRSGALVEFKHHLGNAVFVSHQWTSVEHPDPTFEQASVLQEAIRNLLSGRSKASLQPNTELICGREAQKYVSPEALNKKTLYLWYDFFCCPQSKGDARLRDAIDSIPAYIVRCQFFFILCPVLEHAQDKEILRMSTWQTRGWCLAEAAVWELASDIKFMLRLESAHHQTLTAQLAMLLSPPGLGDFSIESDRARIGDVLQEIIRRKLVSCLQRKDWHGYRYLLNQQTVRLRGLPTQAVPGFLAPLPEGKCASAAESLVANFLHQNGFCHLHDRDSAGWSPICYAAVGGNPTLIQALLEQRANANDSIKKMKRDAQFPKGLHVLQICAMSVHNTAMKLLIEARANVHAKSAQASTTSLTAASVADNVVGIRVLCDAGARVLDKDGLGFDALRVAATAGRVNAAREILARSPSPD</sequence>
<reference evidence="5 6" key="1">
    <citation type="submission" date="2016-02" db="EMBL/GenBank/DDBJ databases">
        <title>Genome analysis of coral dinoflagellate symbionts highlights evolutionary adaptations to a symbiotic lifestyle.</title>
        <authorList>
            <person name="Aranda M."/>
            <person name="Li Y."/>
            <person name="Liew Y.J."/>
            <person name="Baumgarten S."/>
            <person name="Simakov O."/>
            <person name="Wilson M."/>
            <person name="Piel J."/>
            <person name="Ashoor H."/>
            <person name="Bougouffa S."/>
            <person name="Bajic V.B."/>
            <person name="Ryu T."/>
            <person name="Ravasi T."/>
            <person name="Bayer T."/>
            <person name="Micklem G."/>
            <person name="Kim H."/>
            <person name="Bhak J."/>
            <person name="Lajeunesse T.C."/>
            <person name="Voolstra C.R."/>
        </authorList>
    </citation>
    <scope>NUCLEOTIDE SEQUENCE [LARGE SCALE GENOMIC DNA]</scope>
    <source>
        <strain evidence="5 6">CCMP2467</strain>
    </source>
</reference>
<feature type="compositionally biased region" description="Acidic residues" evidence="2">
    <location>
        <begin position="2124"/>
        <end position="2143"/>
    </location>
</feature>
<feature type="domain" description="C3H1-type" evidence="4">
    <location>
        <begin position="772"/>
        <end position="799"/>
    </location>
</feature>
<dbReference type="Pfam" id="PF00642">
    <property type="entry name" value="zf-CCCH"/>
    <property type="match status" value="1"/>
</dbReference>
<comment type="caution">
    <text evidence="5">The sequence shown here is derived from an EMBL/GenBank/DDBJ whole genome shotgun (WGS) entry which is preliminary data.</text>
</comment>
<dbReference type="CDD" id="cd06558">
    <property type="entry name" value="crotonase-like"/>
    <property type="match status" value="1"/>
</dbReference>
<feature type="region of interest" description="Disordered" evidence="2">
    <location>
        <begin position="1513"/>
        <end position="1538"/>
    </location>
</feature>
<evidence type="ECO:0000256" key="2">
    <source>
        <dbReference type="SAM" id="MobiDB-lite"/>
    </source>
</evidence>
<dbReference type="SUPFAM" id="SSF48403">
    <property type="entry name" value="Ankyrin repeat"/>
    <property type="match status" value="1"/>
</dbReference>
<feature type="zinc finger region" description="C3H1-type" evidence="1">
    <location>
        <begin position="772"/>
        <end position="799"/>
    </location>
</feature>
<proteinExistence type="predicted"/>
<dbReference type="EMBL" id="LSRX01000155">
    <property type="protein sequence ID" value="OLQ06631.1"/>
    <property type="molecule type" value="Genomic_DNA"/>
</dbReference>
<dbReference type="InterPro" id="IPR045004">
    <property type="entry name" value="ECH_dom"/>
</dbReference>
<evidence type="ECO:0000313" key="6">
    <source>
        <dbReference type="Proteomes" id="UP000186817"/>
    </source>
</evidence>
<keyword evidence="1" id="KW-0479">Metal-binding</keyword>
<dbReference type="SMART" id="SM00356">
    <property type="entry name" value="ZnF_C3H1"/>
    <property type="match status" value="2"/>
</dbReference>
<feature type="region of interest" description="Disordered" evidence="2">
    <location>
        <begin position="110"/>
        <end position="130"/>
    </location>
</feature>
<evidence type="ECO:0000256" key="3">
    <source>
        <dbReference type="SAM" id="Phobius"/>
    </source>
</evidence>
<feature type="zinc finger region" description="C3H1-type" evidence="1">
    <location>
        <begin position="737"/>
        <end position="763"/>
    </location>
</feature>
<dbReference type="Gene3D" id="1.25.40.20">
    <property type="entry name" value="Ankyrin repeat-containing domain"/>
    <property type="match status" value="1"/>
</dbReference>
<dbReference type="InterPro" id="IPR002110">
    <property type="entry name" value="Ankyrin_rpt"/>
</dbReference>
<evidence type="ECO:0000256" key="1">
    <source>
        <dbReference type="PROSITE-ProRule" id="PRU00723"/>
    </source>
</evidence>
<dbReference type="Proteomes" id="UP000186817">
    <property type="component" value="Unassembled WGS sequence"/>
</dbReference>
<dbReference type="GO" id="GO:0008270">
    <property type="term" value="F:zinc ion binding"/>
    <property type="evidence" value="ECO:0007669"/>
    <property type="project" value="UniProtKB-KW"/>
</dbReference>
<dbReference type="InterPro" id="IPR004099">
    <property type="entry name" value="Pyr_nucl-diS_OxRdtase_dimer"/>
</dbReference>
<dbReference type="GO" id="GO:0016787">
    <property type="term" value="F:hydrolase activity"/>
    <property type="evidence" value="ECO:0007669"/>
    <property type="project" value="UniProtKB-KW"/>
</dbReference>
<gene>
    <name evidence="5" type="ORF">AK812_SmicGene10037</name>
</gene>
<dbReference type="InterPro" id="IPR036188">
    <property type="entry name" value="FAD/NAD-bd_sf"/>
</dbReference>
<dbReference type="SMART" id="SM00248">
    <property type="entry name" value="ANK"/>
    <property type="match status" value="3"/>
</dbReference>
<dbReference type="GO" id="GO:0010468">
    <property type="term" value="P:regulation of gene expression"/>
    <property type="evidence" value="ECO:0007669"/>
    <property type="project" value="UniProtKB-ARBA"/>
</dbReference>
<keyword evidence="1" id="KW-0863">Zinc-finger</keyword>
<protein>
    <submittedName>
        <fullName evidence="5">3-hydroxyisobutyryl-CoA hydrolase-like protein 3, mitochondrial</fullName>
    </submittedName>
</protein>